<dbReference type="AlphaFoldDB" id="A0A6N1WY56"/>
<organism evidence="1 2">
    <name type="scientific">Comamonas antarctica</name>
    <dbReference type="NCBI Taxonomy" id="2743470"/>
    <lineage>
        <taxon>Bacteria</taxon>
        <taxon>Pseudomonadati</taxon>
        <taxon>Pseudomonadota</taxon>
        <taxon>Betaproteobacteria</taxon>
        <taxon>Burkholderiales</taxon>
        <taxon>Comamonadaceae</taxon>
        <taxon>Comamonas</taxon>
    </lineage>
</organism>
<sequence>MVAILKSLAWPETLAVTLPGVAGLERPAEQQESTLVEVLVSGFMA</sequence>
<dbReference type="KEGG" id="aant:HUK68_02760"/>
<gene>
    <name evidence="1" type="ORF">HUK68_02760</name>
</gene>
<keyword evidence="2" id="KW-1185">Reference proteome</keyword>
<evidence type="ECO:0000313" key="2">
    <source>
        <dbReference type="Proteomes" id="UP000509579"/>
    </source>
</evidence>
<dbReference type="EMBL" id="CP054840">
    <property type="protein sequence ID" value="QKV51907.1"/>
    <property type="molecule type" value="Genomic_DNA"/>
</dbReference>
<dbReference type="Proteomes" id="UP000509579">
    <property type="component" value="Chromosome"/>
</dbReference>
<proteinExistence type="predicted"/>
<dbReference type="RefSeq" id="WP_175502826.1">
    <property type="nucleotide sequence ID" value="NZ_CP054840.1"/>
</dbReference>
<accession>A0A6N1WY56</accession>
<evidence type="ECO:0000313" key="1">
    <source>
        <dbReference type="EMBL" id="QKV51907.1"/>
    </source>
</evidence>
<protein>
    <submittedName>
        <fullName evidence="1">Uncharacterized protein</fullName>
    </submittedName>
</protein>
<reference evidence="1 2" key="1">
    <citation type="submission" date="2020-06" db="EMBL/GenBank/DDBJ databases">
        <title>Acidovorax antarctica sp. nov., isolated from Corinth ice sheet soil, Antarctic Fields Peninsula.</title>
        <authorList>
            <person name="Xu Q."/>
            <person name="Peng F."/>
        </authorList>
    </citation>
    <scope>NUCLEOTIDE SEQUENCE [LARGE SCALE GENOMIC DNA]</scope>
    <source>
        <strain evidence="1 2">16-35-5</strain>
    </source>
</reference>
<name>A0A6N1WY56_9BURK</name>